<organism evidence="1 2">
    <name type="scientific">Clostridioides difficile ATCC 9689 = DSM 1296</name>
    <dbReference type="NCBI Taxonomy" id="1121308"/>
    <lineage>
        <taxon>Bacteria</taxon>
        <taxon>Bacillati</taxon>
        <taxon>Bacillota</taxon>
        <taxon>Clostridia</taxon>
        <taxon>Peptostreptococcales</taxon>
        <taxon>Peptostreptococcaceae</taxon>
        <taxon>Clostridioides</taxon>
    </lineage>
</organism>
<dbReference type="Proteomes" id="UP001510562">
    <property type="component" value="Chromosome"/>
</dbReference>
<dbReference type="EMBL" id="CP011970">
    <property type="protein sequence ID" value="AKP44707.1"/>
    <property type="molecule type" value="Genomic_DNA"/>
</dbReference>
<accession>A0ACA7UNF4</accession>
<proteinExistence type="predicted"/>
<evidence type="ECO:0000313" key="2">
    <source>
        <dbReference type="Proteomes" id="UP001510562"/>
    </source>
</evidence>
<evidence type="ECO:0000313" key="1">
    <source>
        <dbReference type="EMBL" id="AKP44707.1"/>
    </source>
</evidence>
<protein>
    <submittedName>
        <fullName evidence="1">Uncharacterized protein</fullName>
    </submittedName>
</protein>
<keyword evidence="2" id="KW-1185">Reference proteome</keyword>
<reference evidence="1 2" key="1">
    <citation type="journal article" date="2015" name="Genome Announc.">
        <title>Complete Genome Sequence of the Novel Temperate Clostridium difficile Phage phiCDIF1296T.</title>
        <authorList>
            <person name="Wittmann J."/>
            <person name="Riedel T."/>
            <person name="Bunk B."/>
            <person name="Sproer C."/>
            <person name="Gronow S."/>
            <person name="Overmann J."/>
        </authorList>
    </citation>
    <scope>NUCLEOTIDE SEQUENCE [LARGE SCALE GENOMIC DNA]</scope>
    <source>
        <strain evidence="2">ATCC 9689 / DSM 1296 / BCRC 10642 / JCM 1296 / NCIMB 10666 / NCTC 11209 / 90556-M6S</strain>
    </source>
</reference>
<gene>
    <name evidence="1" type="ORF">CDIF1296T_phi033</name>
</gene>
<sequence>MKKNKLLQRGSLFGNKEFKIEEFNKNFDTFNVKDIFTDMDSGSVFIIKDDLKLYAAGYNVFGNLGLGNKVSPIRYFSKIDIDNVKYVSSSGTHSLLLKNNGDVYSTGLNTDGELGLGDNIDRNTFTKINISNVKQIACGNGYSMLVTNDNELYVCGNNKFGGIGLGNTSTVNTFTKIDNLSVKEIFAGVSCSYILTLNNEVYSTGTNSYGQLGLNDTTNRNIFTKVNLDNVIKISTAQGAVNFLLENGDVYGCGDNSNGQVGVGGGATVTVLTKLSISNVKNIESGRYHKFYIANNNDIYVTGANPDGRLGDKINCDRSTYTPRKSSISIKNISKIKCAHAISFILTSNNELYMTGDNSYSFSYLKRYDKFIYGFEKFEDFDIEECNHIESIDNRLLINKNDERVLDIGLENNFVNISLVKANDTSTFIVVNGNELYAAGYNAYGGLGLGHNRHCYEFTRVPLELEEGVTIKDIYLNLGSYFTFILLSDNTLYSTGYNVFGVLGLGDNINRNTFTKVNISSVDKISVGDNHALLKTTTNELFSTGLNNYGQLGLNDTTNRNIFTKVSTVTYVNEIIAYSNSSYCIDNSRISYAAGYNVFGELSLNDTSSRSVFVKMRYSRYKTDTTVSDVSNIAEIIPFNNGCLIRTTSNNYYVSGRHNYYSTSIKNSVTDDYYSRFGEFVGSKNSNANEVAVLIDEPKLSKVLVSNYNLCLLLDASDGGYKEIKFTGRPSTFGASSQDKNLGLRSLISSSMPYYNHYLGTDNLLYTTSKTRMESKFEIRGRNAGGQRGDSSYYSNSQKYTLSNAFFAYNSQVIYASGLRIVIKDYFGNIYCSGVNSHGCFGIKKPYDVRHDGFVNISKQFSKKYIISNIKEIKSDRQALYILLNNSEGYVCGNNAGNKLGTIKARSEFIKVPIDNIKEFIPSNDCLFILTNNNQVYSIGTNDLGQLGLGDNIDRGTFTKVPIDNVKKVITCYKSSYILTYDNELFSTGSNGYGQLGLGDNINRNTFTKVNISGTIKDIFCGRYVFIILLENDNIISLMGCGNRNYISSNTNSNSLTKINIEGLTDPSTISNLMLEEGKTIITMKNRIFVTGYNSLGGLGVGTSYNNSSGYIEGYKDLAFNSNIKEVALGEYTIFVLLENGDLYSGGNADDGIGFNESGTVVLKKLTSNIKHIYANGKNAYYIDNDNALYVFGSRQLGQINNYSDVVQKTPVRNCLNVKQVYTQHNGLIVQYTNNKLEGKGNAVVGQVGIFNGHEENQIANTSGDNPSDLSFSNEMSIIRNNYGLLVNKKIFLHNDDSINYRIPFGTNAGNYSTSLPFDNIKKMSLSSTHSILILENGDVYGCGSNQFGELAINKSELTTTSEFIKINLTNIIDIACGDNFTYFLKNDGSLFSIGKNSEYQLGIGHNDEVNELQEVLTISNIREIYAYSNYILAITTEGQLYVQGYNINGILGLNENTKNTIIKLFTKVLENVKYIKSYDDKHIFVIKNDKTLYVTGINKETYKIKDVEIGSMLYTFSQIYIPRDVNDIVDALIKDETLYIISKVDSEKTCLEIKNKSYSSIEIDLQNPNNELTKIEMFINNISSSIIEDLSTGTVTFEINPENLVLGENKIVFKAHSDIGNNLYINVYIYKKETGATIVKDSTVLIDGNTYNVSSIVDNSQDVVLTLNKGLLEDLNSNNPIYHLVNKLKVQLKINESDTFKDMVKVETRKTENGYKEIYELKDMNIQSAQPKVIVEEGNTNTTIKKPSMLFNLDVETL</sequence>
<name>A0ACA7UNF4_CLODI</name>